<dbReference type="InterPro" id="IPR000644">
    <property type="entry name" value="CBS_dom"/>
</dbReference>
<dbReference type="OrthoDB" id="428525at2759"/>
<dbReference type="GeneID" id="8230143"/>
<keyword evidence="4" id="KW-0677">Repeat</keyword>
<dbReference type="InParanoid" id="E0VT99"/>
<name>E0VT99_PEDHC</name>
<keyword evidence="6 11" id="KW-0406">Ion transport</keyword>
<evidence type="ECO:0000313" key="15">
    <source>
        <dbReference type="Proteomes" id="UP000009046"/>
    </source>
</evidence>
<dbReference type="Gene3D" id="3.10.580.10">
    <property type="entry name" value="CBS-domain"/>
    <property type="match status" value="1"/>
</dbReference>
<dbReference type="PANTHER" id="PTHR11689">
    <property type="entry name" value="CHLORIDE CHANNEL PROTEIN CLC FAMILY MEMBER"/>
    <property type="match status" value="1"/>
</dbReference>
<dbReference type="InterPro" id="IPR001807">
    <property type="entry name" value="ClC"/>
</dbReference>
<keyword evidence="3 11" id="KW-0812">Transmembrane</keyword>
<feature type="transmembrane region" description="Helical" evidence="11">
    <location>
        <begin position="223"/>
        <end position="241"/>
    </location>
</feature>
<feature type="transmembrane region" description="Helical" evidence="11">
    <location>
        <begin position="123"/>
        <end position="144"/>
    </location>
</feature>
<dbReference type="SMART" id="SM00116">
    <property type="entry name" value="CBS"/>
    <property type="match status" value="2"/>
</dbReference>
<feature type="transmembrane region" description="Helical" evidence="11">
    <location>
        <begin position="482"/>
        <end position="500"/>
    </location>
</feature>
<evidence type="ECO:0000256" key="10">
    <source>
        <dbReference type="PROSITE-ProRule" id="PRU00703"/>
    </source>
</evidence>
<dbReference type="VEuPathDB" id="VectorBase:PHUM429700"/>
<dbReference type="SUPFAM" id="SSF81340">
    <property type="entry name" value="Clc chloride channel"/>
    <property type="match status" value="1"/>
</dbReference>
<dbReference type="AlphaFoldDB" id="E0VT99"/>
<dbReference type="InterPro" id="IPR014743">
    <property type="entry name" value="Cl-channel_core"/>
</dbReference>
<feature type="transmembrane region" description="Helical" evidence="11">
    <location>
        <begin position="172"/>
        <end position="193"/>
    </location>
</feature>
<evidence type="ECO:0000313" key="14">
    <source>
        <dbReference type="EnsemblMetazoa" id="PHUM429700-PA"/>
    </source>
</evidence>
<dbReference type="PANTHER" id="PTHR11689:SF136">
    <property type="entry name" value="H(+)_CL(-) EXCHANGE TRANSPORTER 7"/>
    <property type="match status" value="1"/>
</dbReference>
<evidence type="ECO:0000313" key="13">
    <source>
        <dbReference type="EMBL" id="EEB16605.1"/>
    </source>
</evidence>
<dbReference type="Pfam" id="PF00654">
    <property type="entry name" value="Voltage_CLC"/>
    <property type="match status" value="1"/>
</dbReference>
<dbReference type="FunCoup" id="E0VT99">
    <property type="interactions" value="969"/>
</dbReference>
<reference evidence="14" key="3">
    <citation type="submission" date="2020-05" db="UniProtKB">
        <authorList>
            <consortium name="EnsemblMetazoa"/>
        </authorList>
    </citation>
    <scope>IDENTIFICATION</scope>
    <source>
        <strain evidence="14">USDA</strain>
    </source>
</reference>
<dbReference type="EMBL" id="AAZO01005247">
    <property type="status" value="NOT_ANNOTATED_CDS"/>
    <property type="molecule type" value="Genomic_DNA"/>
</dbReference>
<organism>
    <name type="scientific">Pediculus humanus subsp. corporis</name>
    <name type="common">Body louse</name>
    <dbReference type="NCBI Taxonomy" id="121224"/>
    <lineage>
        <taxon>Eukaryota</taxon>
        <taxon>Metazoa</taxon>
        <taxon>Ecdysozoa</taxon>
        <taxon>Arthropoda</taxon>
        <taxon>Hexapoda</taxon>
        <taxon>Insecta</taxon>
        <taxon>Pterygota</taxon>
        <taxon>Neoptera</taxon>
        <taxon>Paraneoptera</taxon>
        <taxon>Psocodea</taxon>
        <taxon>Troctomorpha</taxon>
        <taxon>Phthiraptera</taxon>
        <taxon>Anoplura</taxon>
        <taxon>Pediculidae</taxon>
        <taxon>Pediculus</taxon>
    </lineage>
</organism>
<evidence type="ECO:0000256" key="5">
    <source>
        <dbReference type="ARBA" id="ARBA00022989"/>
    </source>
</evidence>
<evidence type="ECO:0000256" key="7">
    <source>
        <dbReference type="ARBA" id="ARBA00023122"/>
    </source>
</evidence>
<feature type="transmembrane region" description="Helical" evidence="11">
    <location>
        <begin position="284"/>
        <end position="307"/>
    </location>
</feature>
<gene>
    <name evidence="14" type="primary">8230143</name>
    <name evidence="13" type="ORF">Phum_PHUM429700</name>
</gene>
<feature type="transmembrane region" description="Helical" evidence="11">
    <location>
        <begin position="507"/>
        <end position="529"/>
    </location>
</feature>
<evidence type="ECO:0000256" key="9">
    <source>
        <dbReference type="ARBA" id="ARBA00023214"/>
    </source>
</evidence>
<feature type="transmembrane region" description="Helical" evidence="11">
    <location>
        <begin position="319"/>
        <end position="341"/>
    </location>
</feature>
<feature type="domain" description="CBS" evidence="12">
    <location>
        <begin position="739"/>
        <end position="797"/>
    </location>
</feature>
<dbReference type="SUPFAM" id="SSF54631">
    <property type="entry name" value="CBS-domain pair"/>
    <property type="match status" value="1"/>
</dbReference>
<feature type="transmembrane region" description="Helical" evidence="11">
    <location>
        <begin position="571"/>
        <end position="588"/>
    </location>
</feature>
<dbReference type="EnsemblMetazoa" id="PHUM429700-RA">
    <property type="protein sequence ID" value="PHUM429700-PA"/>
    <property type="gene ID" value="PHUM429700"/>
</dbReference>
<dbReference type="InterPro" id="IPR046342">
    <property type="entry name" value="CBS_dom_sf"/>
</dbReference>
<keyword evidence="5 11" id="KW-1133">Transmembrane helix</keyword>
<reference evidence="13" key="1">
    <citation type="submission" date="2007-04" db="EMBL/GenBank/DDBJ databases">
        <title>Annotation of Pediculus humanus corporis strain USDA.</title>
        <authorList>
            <person name="Kirkness E."/>
            <person name="Hannick L."/>
            <person name="Hass B."/>
            <person name="Bruggner R."/>
            <person name="Lawson D."/>
            <person name="Bidwell S."/>
            <person name="Joardar V."/>
            <person name="Caler E."/>
            <person name="Walenz B."/>
            <person name="Inman J."/>
            <person name="Schobel S."/>
            <person name="Galinsky K."/>
            <person name="Amedeo P."/>
            <person name="Strausberg R."/>
        </authorList>
    </citation>
    <scope>NUCLEOTIDE SEQUENCE</scope>
    <source>
        <strain evidence="13">USDA</strain>
    </source>
</reference>
<dbReference type="InterPro" id="IPR051280">
    <property type="entry name" value="Cl-channel/antiporter"/>
</dbReference>
<keyword evidence="8 11" id="KW-0472">Membrane</keyword>
<dbReference type="PROSITE" id="PS51371">
    <property type="entry name" value="CBS"/>
    <property type="match status" value="1"/>
</dbReference>
<evidence type="ECO:0000256" key="4">
    <source>
        <dbReference type="ARBA" id="ARBA00022737"/>
    </source>
</evidence>
<dbReference type="Proteomes" id="UP000009046">
    <property type="component" value="Unassembled WGS sequence"/>
</dbReference>
<evidence type="ECO:0000259" key="12">
    <source>
        <dbReference type="PROSITE" id="PS51371"/>
    </source>
</evidence>
<dbReference type="EMBL" id="DS235760">
    <property type="protein sequence ID" value="EEB16605.1"/>
    <property type="molecule type" value="Genomic_DNA"/>
</dbReference>
<accession>E0VT99</accession>
<feature type="transmembrane region" description="Helical" evidence="11">
    <location>
        <begin position="408"/>
        <end position="429"/>
    </location>
</feature>
<dbReference type="PRINTS" id="PR00762">
    <property type="entry name" value="CLCHANNEL"/>
</dbReference>
<dbReference type="HOGENOM" id="CLU_003181_4_1_1"/>
<evidence type="ECO:0000256" key="11">
    <source>
        <dbReference type="RuleBase" id="RU361221"/>
    </source>
</evidence>
<evidence type="ECO:0000256" key="3">
    <source>
        <dbReference type="ARBA" id="ARBA00022692"/>
    </source>
</evidence>
<dbReference type="RefSeq" id="XP_002429343.1">
    <property type="nucleotide sequence ID" value="XM_002429298.1"/>
</dbReference>
<dbReference type="Pfam" id="PF00571">
    <property type="entry name" value="CBS"/>
    <property type="match status" value="1"/>
</dbReference>
<keyword evidence="7 10" id="KW-0129">CBS domain</keyword>
<evidence type="ECO:0000256" key="2">
    <source>
        <dbReference type="ARBA" id="ARBA00022448"/>
    </source>
</evidence>
<feature type="transmembrane region" description="Helical" evidence="11">
    <location>
        <begin position="369"/>
        <end position="387"/>
    </location>
</feature>
<evidence type="ECO:0000256" key="8">
    <source>
        <dbReference type="ARBA" id="ARBA00023136"/>
    </source>
</evidence>
<dbReference type="KEGG" id="phu:Phum_PHUM429700"/>
<dbReference type="OMA" id="KCDHNGF"/>
<keyword evidence="2 11" id="KW-0813">Transport</keyword>
<dbReference type="GO" id="GO:0005254">
    <property type="term" value="F:chloride channel activity"/>
    <property type="evidence" value="ECO:0007669"/>
    <property type="project" value="UniProtKB-UniRule"/>
</dbReference>
<dbReference type="Gene3D" id="1.10.3080.10">
    <property type="entry name" value="Clc chloride channel"/>
    <property type="match status" value="1"/>
</dbReference>
<dbReference type="GO" id="GO:0005765">
    <property type="term" value="C:lysosomal membrane"/>
    <property type="evidence" value="ECO:0007669"/>
    <property type="project" value="TreeGrafter"/>
</dbReference>
<dbReference type="eggNOG" id="KOG0474">
    <property type="taxonomic scope" value="Eukaryota"/>
</dbReference>
<dbReference type="CDD" id="cd04591">
    <property type="entry name" value="CBS_pair_voltage-gated_CLC_euk_bac"/>
    <property type="match status" value="1"/>
</dbReference>
<keyword evidence="15" id="KW-1185">Reference proteome</keyword>
<dbReference type="CTD" id="8230143"/>
<dbReference type="STRING" id="121224.E0VT99"/>
<sequence>MAMPRKSLFFLNCTESPEREPLLRDRHHNLRYNGLSQSINNSEDSCQTEYECVDATASPLSLNQEWPPRKQKRITETVKPGQLNIISGKFESLDFDICENHLLIQELRSKGFKFIIKKDISRWFIFCFIGIFTAIIAAFIDIAVNELTAFKFKNIKKYIDTCISKQCLYQPYLIWIAFNVLFVLIGSIIVTYIEPVAAGSGIPDIKCYLNGVLIPRLVRIKTLVVKVLGVILSVVGGLSVGKEGPMIHSGSIVGAGISQGKSTTFSKDFGVFGFFREDCEKRDFVSAGAAAGVAAAFGAPIGGVLFAVEEGISFWHQSLIGRILFCSLISTFTLNIILSAYHGHLGDLSYSGLLDFGKFDTLHYELGELLIYVLMGVLGGLLGALSNHLNYKLTVFRIRYLTFNWMKVIEAAIVASFTCTIAFLMIYLVNDCKPLGQNPVDYPLQMYCGDGEYNALAALWFQTPEACVRSLFHDDSLSIKPLSIFLFALVYFFVSCWTYGLSISSGLFVPSLLTGAAWGRLCGIGLNYLTNNEMWADPAKYAVIGAAAQLGGIVRMPLSLSVILMEGTGNIVLGFPLIITLIVAKWTGDYFNEGIYDIHTRLKGVPILPWEPPPLAITIYATEIMSYPVIAFSVVEKVSNIINILKTKSHNGFPVVNKDEESDNGRIKSNGRYRGLILRSQLIVLLNNKVFNENNDNVNFLEKINLKIFRNAYPRYMGLDKLKFSEKEMNYHIDLRPYMNPSSYTVLHSASLPKVFRLFRTLGLRHLPVVSDRNKVIGMVTRKDLARYHVWNHRGKMWLEELKISKNCTKDCLLNY</sequence>
<comment type="similarity">
    <text evidence="11">Belongs to the chloride channel (TC 2.A.49) family.</text>
</comment>
<evidence type="ECO:0000256" key="6">
    <source>
        <dbReference type="ARBA" id="ARBA00023065"/>
    </source>
</evidence>
<evidence type="ECO:0000256" key="1">
    <source>
        <dbReference type="ARBA" id="ARBA00004141"/>
    </source>
</evidence>
<proteinExistence type="inferred from homology"/>
<protein>
    <recommendedName>
        <fullName evidence="11">Chloride channel protein</fullName>
    </recommendedName>
</protein>
<keyword evidence="9 11" id="KW-0868">Chloride</keyword>
<comment type="subcellular location">
    <subcellularLocation>
        <location evidence="1 11">Membrane</location>
        <topology evidence="1 11">Multi-pass membrane protein</topology>
    </subcellularLocation>
</comment>
<reference evidence="13" key="2">
    <citation type="submission" date="2007-04" db="EMBL/GenBank/DDBJ databases">
        <title>The genome of the human body louse.</title>
        <authorList>
            <consortium name="The Human Body Louse Genome Consortium"/>
            <person name="Kirkness E."/>
            <person name="Walenz B."/>
            <person name="Hass B."/>
            <person name="Bruggner R."/>
            <person name="Strausberg R."/>
        </authorList>
    </citation>
    <scope>NUCLEOTIDE SEQUENCE</scope>
    <source>
        <strain evidence="13">USDA</strain>
    </source>
</reference>